<dbReference type="PANTHER" id="PTHR47328">
    <property type="match status" value="1"/>
</dbReference>
<proteinExistence type="predicted"/>
<name>A0A7S3VG87_9STRA</name>
<dbReference type="AlphaFoldDB" id="A0A7S3VG87"/>
<dbReference type="InterPro" id="IPR035709">
    <property type="entry name" value="YoaB-like"/>
</dbReference>
<sequence length="149" mass="16132">MIGRFALNKGGINGIRKMWNSGGSSVRLSSGGITRMGLDHPSMAQIVKYNGVVTISGQVDVDAKDIVGQTKNVLKQVDSLLEQAGTDKSKLLTANIWLKNAEKDFATVNSMWNEWIDEGNKPARATVEANMVSPDWLIEVQVSAAADNE</sequence>
<dbReference type="PANTHER" id="PTHR47328:SF1">
    <property type="entry name" value="RUTC FAMILY PROTEIN YOAB"/>
    <property type="match status" value="1"/>
</dbReference>
<accession>A0A7S3VG87</accession>
<organism evidence="1">
    <name type="scientific">Chaetoceros debilis</name>
    <dbReference type="NCBI Taxonomy" id="122233"/>
    <lineage>
        <taxon>Eukaryota</taxon>
        <taxon>Sar</taxon>
        <taxon>Stramenopiles</taxon>
        <taxon>Ochrophyta</taxon>
        <taxon>Bacillariophyta</taxon>
        <taxon>Coscinodiscophyceae</taxon>
        <taxon>Chaetocerotophycidae</taxon>
        <taxon>Chaetocerotales</taxon>
        <taxon>Chaetocerotaceae</taxon>
        <taxon>Chaetoceros</taxon>
    </lineage>
</organism>
<dbReference type="EMBL" id="HBIO01030790">
    <property type="protein sequence ID" value="CAE0478736.1"/>
    <property type="molecule type" value="Transcribed_RNA"/>
</dbReference>
<dbReference type="Gene3D" id="3.30.1330.40">
    <property type="entry name" value="RutC-like"/>
    <property type="match status" value="1"/>
</dbReference>
<dbReference type="SUPFAM" id="SSF55298">
    <property type="entry name" value="YjgF-like"/>
    <property type="match status" value="1"/>
</dbReference>
<dbReference type="InterPro" id="IPR035959">
    <property type="entry name" value="RutC-like_sf"/>
</dbReference>
<reference evidence="1" key="1">
    <citation type="submission" date="2021-01" db="EMBL/GenBank/DDBJ databases">
        <authorList>
            <person name="Corre E."/>
            <person name="Pelletier E."/>
            <person name="Niang G."/>
            <person name="Scheremetjew M."/>
            <person name="Finn R."/>
            <person name="Kale V."/>
            <person name="Holt S."/>
            <person name="Cochrane G."/>
            <person name="Meng A."/>
            <person name="Brown T."/>
            <person name="Cohen L."/>
        </authorList>
    </citation>
    <scope>NUCLEOTIDE SEQUENCE</scope>
    <source>
        <strain evidence="1">MM31A-1</strain>
    </source>
</reference>
<gene>
    <name evidence="1" type="ORF">CDEB00056_LOCUS23589</name>
</gene>
<evidence type="ECO:0000313" key="1">
    <source>
        <dbReference type="EMBL" id="CAE0478736.1"/>
    </source>
</evidence>
<dbReference type="Pfam" id="PF01042">
    <property type="entry name" value="Ribonuc_L-PSP"/>
    <property type="match status" value="1"/>
</dbReference>
<protein>
    <submittedName>
        <fullName evidence="1">Uncharacterized protein</fullName>
    </submittedName>
</protein>
<dbReference type="InterPro" id="IPR006175">
    <property type="entry name" value="YjgF/YER057c/UK114"/>
</dbReference>
<dbReference type="CDD" id="cd06150">
    <property type="entry name" value="YjgF_YER057c_UK114_like_2"/>
    <property type="match status" value="1"/>
</dbReference>